<dbReference type="STRING" id="32264.T1L1N5"/>
<keyword evidence="8" id="KW-1185">Reference proteome</keyword>
<dbReference type="SUPFAM" id="SSF53474">
    <property type="entry name" value="alpha/beta-Hydrolases"/>
    <property type="match status" value="1"/>
</dbReference>
<feature type="chain" id="PRO_5004582019" description="Lipase domain-containing protein" evidence="5">
    <location>
        <begin position="29"/>
        <end position="408"/>
    </location>
</feature>
<proteinExistence type="inferred from homology"/>
<organism evidence="7 8">
    <name type="scientific">Tetranychus urticae</name>
    <name type="common">Two-spotted spider mite</name>
    <dbReference type="NCBI Taxonomy" id="32264"/>
    <lineage>
        <taxon>Eukaryota</taxon>
        <taxon>Metazoa</taxon>
        <taxon>Ecdysozoa</taxon>
        <taxon>Arthropoda</taxon>
        <taxon>Chelicerata</taxon>
        <taxon>Arachnida</taxon>
        <taxon>Acari</taxon>
        <taxon>Acariformes</taxon>
        <taxon>Trombidiformes</taxon>
        <taxon>Prostigmata</taxon>
        <taxon>Eleutherengona</taxon>
        <taxon>Raphignathae</taxon>
        <taxon>Tetranychoidea</taxon>
        <taxon>Tetranychidae</taxon>
        <taxon>Tetranychus</taxon>
    </lineage>
</organism>
<sequence>MIPSRSLTLVASASLLFTLVILFKPCTATNIKLRTKNWNISMETSIGSILSGFSALLNSGIDTISRSVSSVANHPNLSRIGLTSALTLGSSSKSSQPSSPSNSTSSSPFLLSALDPFVASMMSAVEKISANGCFYRGEICYKNLGCFNTGESASKRTCFLPELPSFLRTKFLLYKSPEENPIQLSYEDEEALSSVPTSTIANTELVGRQVALLIEKLRIHRSINPKNIHLIGYSLGAKVSHFACSWGNKLFGNKIGRVTGLDPGDHLGDTDTETTLNENDADFIDVIHSSGFDENSPISSLRAGRFGIPEPMGHVDFYPNGGYKQPWCTKATNFLCDHVAARQFFIASIVECNFNTVQCKQFNIWETHNPCKVIDTSPKSSSIMGYYSKERPGRGIQFIKTAETFPFC</sequence>
<name>T1L1N5_TETUR</name>
<dbReference type="eggNOG" id="ENOG502SHK7">
    <property type="taxonomic scope" value="Eukaryota"/>
</dbReference>
<evidence type="ECO:0000256" key="4">
    <source>
        <dbReference type="RuleBase" id="RU004262"/>
    </source>
</evidence>
<dbReference type="AlphaFoldDB" id="T1L1N5"/>
<comment type="similarity">
    <text evidence="2 4">Belongs to the AB hydrolase superfamily. Lipase family.</text>
</comment>
<evidence type="ECO:0000313" key="8">
    <source>
        <dbReference type="Proteomes" id="UP000015104"/>
    </source>
</evidence>
<dbReference type="Gene3D" id="3.40.50.1820">
    <property type="entry name" value="alpha/beta hydrolase"/>
    <property type="match status" value="1"/>
</dbReference>
<dbReference type="HOGENOM" id="CLU_674979_0_0_1"/>
<reference evidence="7" key="2">
    <citation type="submission" date="2015-06" db="UniProtKB">
        <authorList>
            <consortium name="EnsemblMetazoa"/>
        </authorList>
    </citation>
    <scope>IDENTIFICATION</scope>
</reference>
<keyword evidence="5" id="KW-0732">Signal</keyword>
<keyword evidence="3" id="KW-0964">Secreted</keyword>
<dbReference type="EMBL" id="CAEY01000920">
    <property type="status" value="NOT_ANNOTATED_CDS"/>
    <property type="molecule type" value="Genomic_DNA"/>
</dbReference>
<dbReference type="GO" id="GO:0016298">
    <property type="term" value="F:lipase activity"/>
    <property type="evidence" value="ECO:0007669"/>
    <property type="project" value="InterPro"/>
</dbReference>
<evidence type="ECO:0000256" key="1">
    <source>
        <dbReference type="ARBA" id="ARBA00004613"/>
    </source>
</evidence>
<reference evidence="8" key="1">
    <citation type="submission" date="2011-08" db="EMBL/GenBank/DDBJ databases">
        <authorList>
            <person name="Rombauts S."/>
        </authorList>
    </citation>
    <scope>NUCLEOTIDE SEQUENCE</scope>
    <source>
        <strain evidence="8">London</strain>
    </source>
</reference>
<protein>
    <recommendedName>
        <fullName evidence="6">Lipase domain-containing protein</fullName>
    </recommendedName>
</protein>
<evidence type="ECO:0000256" key="3">
    <source>
        <dbReference type="ARBA" id="ARBA00022525"/>
    </source>
</evidence>
<evidence type="ECO:0000259" key="6">
    <source>
        <dbReference type="Pfam" id="PF00151"/>
    </source>
</evidence>
<dbReference type="InterPro" id="IPR029058">
    <property type="entry name" value="AB_hydrolase_fold"/>
</dbReference>
<feature type="signal peptide" evidence="5">
    <location>
        <begin position="1"/>
        <end position="28"/>
    </location>
</feature>
<dbReference type="GO" id="GO:0016042">
    <property type="term" value="P:lipid catabolic process"/>
    <property type="evidence" value="ECO:0007669"/>
    <property type="project" value="TreeGrafter"/>
</dbReference>
<dbReference type="PANTHER" id="PTHR11610">
    <property type="entry name" value="LIPASE"/>
    <property type="match status" value="1"/>
</dbReference>
<evidence type="ECO:0000313" key="7">
    <source>
        <dbReference type="EnsemblMetazoa" id="tetur32g00270.1"/>
    </source>
</evidence>
<dbReference type="Pfam" id="PF00151">
    <property type="entry name" value="Lipase"/>
    <property type="match status" value="1"/>
</dbReference>
<dbReference type="EnsemblMetazoa" id="tetur32g00270.1">
    <property type="protein sequence ID" value="tetur32g00270.1"/>
    <property type="gene ID" value="tetur32g00270"/>
</dbReference>
<dbReference type="InterPro" id="IPR000734">
    <property type="entry name" value="TAG_lipase"/>
</dbReference>
<comment type="subcellular location">
    <subcellularLocation>
        <location evidence="1">Secreted</location>
    </subcellularLocation>
</comment>
<accession>T1L1N5</accession>
<evidence type="ECO:0000256" key="5">
    <source>
        <dbReference type="SAM" id="SignalP"/>
    </source>
</evidence>
<feature type="domain" description="Lipase" evidence="6">
    <location>
        <begin position="198"/>
        <end position="392"/>
    </location>
</feature>
<dbReference type="PRINTS" id="PR00821">
    <property type="entry name" value="TAGLIPASE"/>
</dbReference>
<dbReference type="InterPro" id="IPR013818">
    <property type="entry name" value="Lipase"/>
</dbReference>
<dbReference type="Proteomes" id="UP000015104">
    <property type="component" value="Unassembled WGS sequence"/>
</dbReference>
<dbReference type="GO" id="GO:0005615">
    <property type="term" value="C:extracellular space"/>
    <property type="evidence" value="ECO:0007669"/>
    <property type="project" value="TreeGrafter"/>
</dbReference>
<evidence type="ECO:0000256" key="2">
    <source>
        <dbReference type="ARBA" id="ARBA00010701"/>
    </source>
</evidence>